<protein>
    <submittedName>
        <fullName evidence="5">G9716 protein</fullName>
    </submittedName>
</protein>
<name>A0ABP1G3Q1_9CHLO</name>
<sequence>MDHCVTSDSREHIKVVIREDSDDLSREVASRIAQRIAEKAQAGLCCVLGLATGSSPTQVYKWLVRWHREGALSFWNVITFNLDEYCGLQPDDLQSYHHFMNVHLFDHLSDIDRNNIHIPDGTFSSTEDIRKLCAEYEAVIQAAGGIDLQLLGMGRMGHIGFNESGSARYTRTRAVYLDRVTRVDAASDFFGEPHVPKKAVTMGVATILEAREILLLAFGENKTSSVAKAVEGPVTPAVPASFLQAHPNATFYLDGAASAGLSRVKTPWLVGDVTWSIRLQKQAVIWLARRLKRSILKLTAEDYAEHSLQDLCETCGPAEALNSRIFENLQSAITESPAGHASGYPTAGQAKSGTAESSGSDIPNSPASKERRDSAPPMAKRILGMSPHPDDDVISMGGTLARLCQQGHEVHVAYQTSGCIAVHNHDALRHLDFVQHLSSATGVSSPVAGEDLKRVQQFVQQRKPGQVDDPFLQRVKTLIRYTEARSAAGVCGVSYDKCIFLDLPFYQTGTVAKKDLSDKDIQIVVDLFRRLRPHQIYAAGDLSDPHGTHRTCLKAIFKALDVVKTEDWFQHTQVYLYRGAWQEWEPYEADMAVPMTSSDLSLKIDAIFRHESQKDRALFPGADPREFWQRARDRNEATAALYNLLGLPENHAMELFVEYKP</sequence>
<comment type="caution">
    <text evidence="5">The sequence shown here is derived from an EMBL/GenBank/DDBJ whole genome shotgun (WGS) entry which is preliminary data.</text>
</comment>
<dbReference type="InterPro" id="IPR037171">
    <property type="entry name" value="NagB/RpiA_transferase-like"/>
</dbReference>
<dbReference type="NCBIfam" id="NF002557">
    <property type="entry name" value="PRK02122.1"/>
    <property type="match status" value="1"/>
</dbReference>
<dbReference type="Pfam" id="PF02585">
    <property type="entry name" value="PIG-L"/>
    <property type="match status" value="1"/>
</dbReference>
<evidence type="ECO:0000256" key="1">
    <source>
        <dbReference type="ARBA" id="ARBA00005526"/>
    </source>
</evidence>
<dbReference type="NCBIfam" id="TIGR00502">
    <property type="entry name" value="nagB"/>
    <property type="match status" value="1"/>
</dbReference>
<dbReference type="Pfam" id="PF01182">
    <property type="entry name" value="Glucosamine_iso"/>
    <property type="match status" value="1"/>
</dbReference>
<feature type="region of interest" description="Disordered" evidence="3">
    <location>
        <begin position="337"/>
        <end position="388"/>
    </location>
</feature>
<dbReference type="InterPro" id="IPR052960">
    <property type="entry name" value="GlcN6P_deaminase-like"/>
</dbReference>
<accession>A0ABP1G3Q1</accession>
<keyword evidence="6" id="KW-1185">Reference proteome</keyword>
<evidence type="ECO:0000313" key="6">
    <source>
        <dbReference type="Proteomes" id="UP001497392"/>
    </source>
</evidence>
<dbReference type="InterPro" id="IPR004547">
    <property type="entry name" value="Glucosamine6P_isomerase"/>
</dbReference>
<dbReference type="InterPro" id="IPR006148">
    <property type="entry name" value="Glc/Gal-6P_isomerase"/>
</dbReference>
<feature type="compositionally biased region" description="Polar residues" evidence="3">
    <location>
        <begin position="349"/>
        <end position="367"/>
    </location>
</feature>
<evidence type="ECO:0000313" key="5">
    <source>
        <dbReference type="EMBL" id="CAL5226850.1"/>
    </source>
</evidence>
<dbReference type="Gene3D" id="3.40.50.1360">
    <property type="match status" value="1"/>
</dbReference>
<dbReference type="SUPFAM" id="SSF100950">
    <property type="entry name" value="NagB/RpiA/CoA transferase-like"/>
    <property type="match status" value="1"/>
</dbReference>
<proteinExistence type="inferred from homology"/>
<organism evidence="5 6">
    <name type="scientific">Coccomyxa viridis</name>
    <dbReference type="NCBI Taxonomy" id="1274662"/>
    <lineage>
        <taxon>Eukaryota</taxon>
        <taxon>Viridiplantae</taxon>
        <taxon>Chlorophyta</taxon>
        <taxon>core chlorophytes</taxon>
        <taxon>Trebouxiophyceae</taxon>
        <taxon>Trebouxiophyceae incertae sedis</taxon>
        <taxon>Coccomyxaceae</taxon>
        <taxon>Coccomyxa</taxon>
    </lineage>
</organism>
<dbReference type="InterPro" id="IPR024078">
    <property type="entry name" value="LmbE-like_dom_sf"/>
</dbReference>
<dbReference type="PANTHER" id="PTHR42892:SF1">
    <property type="entry name" value="GLUCOSAMINE-6-PHOSPHATE ISOMERASE"/>
    <property type="match status" value="1"/>
</dbReference>
<dbReference type="EMBL" id="CAXHTA020000016">
    <property type="protein sequence ID" value="CAL5226850.1"/>
    <property type="molecule type" value="Genomic_DNA"/>
</dbReference>
<evidence type="ECO:0000259" key="4">
    <source>
        <dbReference type="Pfam" id="PF01182"/>
    </source>
</evidence>
<dbReference type="CDD" id="cd01399">
    <property type="entry name" value="GlcN6P_deaminase"/>
    <property type="match status" value="1"/>
</dbReference>
<gene>
    <name evidence="5" type="primary">g9716</name>
    <name evidence="5" type="ORF">VP750_LOCUS8756</name>
</gene>
<dbReference type="Proteomes" id="UP001497392">
    <property type="component" value="Unassembled WGS sequence"/>
</dbReference>
<dbReference type="SUPFAM" id="SSF102588">
    <property type="entry name" value="LmbE-like"/>
    <property type="match status" value="1"/>
</dbReference>
<comment type="similarity">
    <text evidence="2">Belongs to the PIGL family.</text>
</comment>
<reference evidence="5 6" key="1">
    <citation type="submission" date="2024-06" db="EMBL/GenBank/DDBJ databases">
        <authorList>
            <person name="Kraege A."/>
            <person name="Thomma B."/>
        </authorList>
    </citation>
    <scope>NUCLEOTIDE SEQUENCE [LARGE SCALE GENOMIC DNA]</scope>
</reference>
<feature type="domain" description="Glucosamine/galactosamine-6-phosphate isomerase" evidence="4">
    <location>
        <begin position="19"/>
        <end position="246"/>
    </location>
</feature>
<evidence type="ECO:0000256" key="2">
    <source>
        <dbReference type="ARBA" id="ARBA00006066"/>
    </source>
</evidence>
<dbReference type="PANTHER" id="PTHR42892">
    <property type="entry name" value="GLUCOSAMINE-6-PHOSPHATE DEAMINASE-LIKE PROTEIN BT_0258-RELATED"/>
    <property type="match status" value="1"/>
</dbReference>
<dbReference type="InterPro" id="IPR003737">
    <property type="entry name" value="GlcNAc_PI_deacetylase-related"/>
</dbReference>
<dbReference type="Gene3D" id="3.40.50.10320">
    <property type="entry name" value="LmbE-like"/>
    <property type="match status" value="1"/>
</dbReference>
<evidence type="ECO:0000256" key="3">
    <source>
        <dbReference type="SAM" id="MobiDB-lite"/>
    </source>
</evidence>
<comment type="similarity">
    <text evidence="1">Belongs to the glucosamine/galactosamine-6-phosphate isomerase family.</text>
</comment>